<evidence type="ECO:0000256" key="10">
    <source>
        <dbReference type="ARBA" id="ARBA00031636"/>
    </source>
</evidence>
<keyword evidence="3" id="KW-0813">Transport</keyword>
<accession>A0ABU9GJN2</accession>
<dbReference type="PANTHER" id="PTHR43298:SF2">
    <property type="entry name" value="FMN_FAD EXPORTER YEEO-RELATED"/>
    <property type="match status" value="1"/>
</dbReference>
<keyword evidence="6 11" id="KW-0812">Transmembrane</keyword>
<gene>
    <name evidence="12" type="ORF">V6243_15725</name>
</gene>
<dbReference type="NCBIfam" id="TIGR00797">
    <property type="entry name" value="matE"/>
    <property type="match status" value="1"/>
</dbReference>
<proteinExistence type="inferred from homology"/>
<feature type="transmembrane region" description="Helical" evidence="11">
    <location>
        <begin position="394"/>
        <end position="412"/>
    </location>
</feature>
<feature type="transmembrane region" description="Helical" evidence="11">
    <location>
        <begin position="104"/>
        <end position="128"/>
    </location>
</feature>
<dbReference type="PIRSF" id="PIRSF006603">
    <property type="entry name" value="DinF"/>
    <property type="match status" value="1"/>
</dbReference>
<dbReference type="InterPro" id="IPR050222">
    <property type="entry name" value="MATE_MdtK"/>
</dbReference>
<feature type="transmembrane region" description="Helical" evidence="11">
    <location>
        <begin position="364"/>
        <end position="382"/>
    </location>
</feature>
<dbReference type="InterPro" id="IPR002528">
    <property type="entry name" value="MATE_fam"/>
</dbReference>
<name>A0ABU9GJN2_COBMA</name>
<feature type="transmembrane region" description="Helical" evidence="11">
    <location>
        <begin position="418"/>
        <end position="440"/>
    </location>
</feature>
<evidence type="ECO:0000256" key="1">
    <source>
        <dbReference type="ARBA" id="ARBA00004429"/>
    </source>
</evidence>
<dbReference type="GeneID" id="43176591"/>
<dbReference type="EMBL" id="JBAKAP010000021">
    <property type="protein sequence ID" value="MEL0618275.1"/>
    <property type="molecule type" value="Genomic_DNA"/>
</dbReference>
<feature type="transmembrane region" description="Helical" evidence="11">
    <location>
        <begin position="173"/>
        <end position="194"/>
    </location>
</feature>
<evidence type="ECO:0000256" key="7">
    <source>
        <dbReference type="ARBA" id="ARBA00022989"/>
    </source>
</evidence>
<sequence>MTDSSRQADPSSPSAARTDRHLWQLAWPIILSNISVPLLGLVDTAVVGHLEDAIYLGAVTLGAVLFSFLYWGFGFLRMGTTGMTAQAHGRGDHDRLRTLLGQGILLALAIGMLLMLLGSPLISLGLGLMEASETTRALAHDYASIRLWSAPAVLINYVILGWFLGLGNSRVTLGILVLTNVLNIVLDLAFVPGLGMTSDGVALASVIADYCGLAAGLWLVSRQLSRMPGHSDRAALLSLSAWSVLIRVNQHLFVRTLCLLGATAYFTSQGASFGDETLAANAVLLQFVMITSYGLDGFAQAAESEVGRAVGQGDWQRFTRSVRAATRFSLVTAAAASLLLWLLGPQMIALLTDLPEVRQLAITYLPWMVAMPLVAVWSYLLDGIFIGATATREMRNTLVVSLLAFIGLWPLLESFGNHGLWLAFLLFTSVRSVVLGGYYLHHRRHHWR</sequence>
<comment type="caution">
    <text evidence="12">The sequence shown here is derived from an EMBL/GenBank/DDBJ whole genome shotgun (WGS) entry which is preliminary data.</text>
</comment>
<dbReference type="InterPro" id="IPR048279">
    <property type="entry name" value="MdtK-like"/>
</dbReference>
<comment type="subcellular location">
    <subcellularLocation>
        <location evidence="1">Cell inner membrane</location>
        <topology evidence="1">Multi-pass membrane protein</topology>
    </subcellularLocation>
</comment>
<evidence type="ECO:0000256" key="4">
    <source>
        <dbReference type="ARBA" id="ARBA00022449"/>
    </source>
</evidence>
<evidence type="ECO:0000256" key="3">
    <source>
        <dbReference type="ARBA" id="ARBA00022448"/>
    </source>
</evidence>
<evidence type="ECO:0000256" key="6">
    <source>
        <dbReference type="ARBA" id="ARBA00022692"/>
    </source>
</evidence>
<evidence type="ECO:0000256" key="11">
    <source>
        <dbReference type="SAM" id="Phobius"/>
    </source>
</evidence>
<evidence type="ECO:0000256" key="8">
    <source>
        <dbReference type="ARBA" id="ARBA00023065"/>
    </source>
</evidence>
<keyword evidence="8" id="KW-0406">Ion transport</keyword>
<evidence type="ECO:0000256" key="9">
    <source>
        <dbReference type="ARBA" id="ARBA00023136"/>
    </source>
</evidence>
<dbReference type="InterPro" id="IPR044644">
    <property type="entry name" value="DinF-like"/>
</dbReference>
<evidence type="ECO:0000256" key="2">
    <source>
        <dbReference type="ARBA" id="ARBA00010199"/>
    </source>
</evidence>
<protein>
    <recommendedName>
        <fullName evidence="10">Multidrug-efflux transporter</fullName>
    </recommendedName>
</protein>
<dbReference type="Pfam" id="PF01554">
    <property type="entry name" value="MatE"/>
    <property type="match status" value="2"/>
</dbReference>
<keyword evidence="9 11" id="KW-0472">Membrane</keyword>
<dbReference type="CDD" id="cd13136">
    <property type="entry name" value="MATE_DinF_like"/>
    <property type="match status" value="1"/>
</dbReference>
<keyword evidence="5" id="KW-1003">Cell membrane</keyword>
<feature type="transmembrane region" description="Helical" evidence="11">
    <location>
        <begin position="324"/>
        <end position="344"/>
    </location>
</feature>
<dbReference type="RefSeq" id="WP_084207852.1">
    <property type="nucleotide sequence ID" value="NZ_CP017114.1"/>
</dbReference>
<dbReference type="PANTHER" id="PTHR43298">
    <property type="entry name" value="MULTIDRUG RESISTANCE PROTEIN NORM-RELATED"/>
    <property type="match status" value="1"/>
</dbReference>
<keyword evidence="7 11" id="KW-1133">Transmembrane helix</keyword>
<evidence type="ECO:0000313" key="12">
    <source>
        <dbReference type="EMBL" id="MEL0618275.1"/>
    </source>
</evidence>
<reference evidence="12 13" key="1">
    <citation type="submission" date="2024-02" db="EMBL/GenBank/DDBJ databases">
        <title>Bacteria isolated from the canopy kelp, Nereocystis luetkeana.</title>
        <authorList>
            <person name="Pfister C.A."/>
            <person name="Younker I.T."/>
            <person name="Light S.H."/>
        </authorList>
    </citation>
    <scope>NUCLEOTIDE SEQUENCE [LARGE SCALE GENOMIC DNA]</scope>
    <source>
        <strain evidence="12 13">TI.5.07</strain>
    </source>
</reference>
<organism evidence="12 13">
    <name type="scientific">Cobetia marina</name>
    <name type="common">Deleya marina</name>
    <dbReference type="NCBI Taxonomy" id="28258"/>
    <lineage>
        <taxon>Bacteria</taxon>
        <taxon>Pseudomonadati</taxon>
        <taxon>Pseudomonadota</taxon>
        <taxon>Gammaproteobacteria</taxon>
        <taxon>Oceanospirillales</taxon>
        <taxon>Halomonadaceae</taxon>
        <taxon>Cobetia</taxon>
    </lineage>
</organism>
<feature type="transmembrane region" description="Helical" evidence="11">
    <location>
        <begin position="200"/>
        <end position="220"/>
    </location>
</feature>
<keyword evidence="13" id="KW-1185">Reference proteome</keyword>
<feature type="transmembrane region" description="Helical" evidence="11">
    <location>
        <begin position="54"/>
        <end position="73"/>
    </location>
</feature>
<keyword evidence="4" id="KW-0050">Antiport</keyword>
<comment type="similarity">
    <text evidence="2">Belongs to the multi antimicrobial extrusion (MATE) (TC 2.A.66.1) family.</text>
</comment>
<dbReference type="Proteomes" id="UP001378242">
    <property type="component" value="Unassembled WGS sequence"/>
</dbReference>
<evidence type="ECO:0000256" key="5">
    <source>
        <dbReference type="ARBA" id="ARBA00022475"/>
    </source>
</evidence>
<evidence type="ECO:0000313" key="13">
    <source>
        <dbReference type="Proteomes" id="UP001378242"/>
    </source>
</evidence>
<feature type="transmembrane region" description="Helical" evidence="11">
    <location>
        <begin position="148"/>
        <end position="166"/>
    </location>
</feature>
<feature type="transmembrane region" description="Helical" evidence="11">
    <location>
        <begin position="21"/>
        <end position="42"/>
    </location>
</feature>